<name>A0AAV4S2F1_9ARAC</name>
<evidence type="ECO:0000313" key="1">
    <source>
        <dbReference type="EMBL" id="GIY26786.1"/>
    </source>
</evidence>
<reference evidence="1 2" key="1">
    <citation type="submission" date="2021-06" db="EMBL/GenBank/DDBJ databases">
        <title>Caerostris darwini draft genome.</title>
        <authorList>
            <person name="Kono N."/>
            <person name="Arakawa K."/>
        </authorList>
    </citation>
    <scope>NUCLEOTIDE SEQUENCE [LARGE SCALE GENOMIC DNA]</scope>
</reference>
<dbReference type="AlphaFoldDB" id="A0AAV4S2F1"/>
<comment type="caution">
    <text evidence="1">The sequence shown here is derived from an EMBL/GenBank/DDBJ whole genome shotgun (WGS) entry which is preliminary data.</text>
</comment>
<sequence length="89" mass="9965">MCSANETANGVHHLSNALFSASSSTFRNQKTLSRQHGNGLVAFPVTFARLHDFGDNFQITVKSEGDRFDFFAKFKYTVKSVLKFSNQDV</sequence>
<dbReference type="EMBL" id="BPLQ01006969">
    <property type="protein sequence ID" value="GIY26786.1"/>
    <property type="molecule type" value="Genomic_DNA"/>
</dbReference>
<accession>A0AAV4S2F1</accession>
<proteinExistence type="predicted"/>
<keyword evidence="2" id="KW-1185">Reference proteome</keyword>
<evidence type="ECO:0000313" key="2">
    <source>
        <dbReference type="Proteomes" id="UP001054837"/>
    </source>
</evidence>
<protein>
    <submittedName>
        <fullName evidence="1">Uncharacterized protein</fullName>
    </submittedName>
</protein>
<organism evidence="1 2">
    <name type="scientific">Caerostris darwini</name>
    <dbReference type="NCBI Taxonomy" id="1538125"/>
    <lineage>
        <taxon>Eukaryota</taxon>
        <taxon>Metazoa</taxon>
        <taxon>Ecdysozoa</taxon>
        <taxon>Arthropoda</taxon>
        <taxon>Chelicerata</taxon>
        <taxon>Arachnida</taxon>
        <taxon>Araneae</taxon>
        <taxon>Araneomorphae</taxon>
        <taxon>Entelegynae</taxon>
        <taxon>Araneoidea</taxon>
        <taxon>Araneidae</taxon>
        <taxon>Caerostris</taxon>
    </lineage>
</organism>
<gene>
    <name evidence="1" type="ORF">CDAR_530121</name>
</gene>
<dbReference type="Proteomes" id="UP001054837">
    <property type="component" value="Unassembled WGS sequence"/>
</dbReference>